<dbReference type="InterPro" id="IPR037213">
    <property type="entry name" value="Run_dom_sf"/>
</dbReference>
<organism evidence="7 8">
    <name type="scientific">Octopus sinensis</name>
    <name type="common">East Asian common octopus</name>
    <dbReference type="NCBI Taxonomy" id="2607531"/>
    <lineage>
        <taxon>Eukaryota</taxon>
        <taxon>Metazoa</taxon>
        <taxon>Spiralia</taxon>
        <taxon>Lophotrochozoa</taxon>
        <taxon>Mollusca</taxon>
        <taxon>Cephalopoda</taxon>
        <taxon>Coleoidea</taxon>
        <taxon>Octopodiformes</taxon>
        <taxon>Octopoda</taxon>
        <taxon>Incirrata</taxon>
        <taxon>Octopodidae</taxon>
        <taxon>Octopus</taxon>
    </lineage>
</organism>
<protein>
    <submittedName>
        <fullName evidence="8">Run domain Beclin-1-interacting and cysteine-rich domain-containing protein-like isoform X1</fullName>
    </submittedName>
</protein>
<dbReference type="Pfam" id="PF02759">
    <property type="entry name" value="RUN"/>
    <property type="match status" value="1"/>
</dbReference>
<feature type="compositionally biased region" description="Basic residues" evidence="5">
    <location>
        <begin position="535"/>
        <end position="545"/>
    </location>
</feature>
<feature type="compositionally biased region" description="Polar residues" evidence="5">
    <location>
        <begin position="376"/>
        <end position="399"/>
    </location>
</feature>
<evidence type="ECO:0000256" key="2">
    <source>
        <dbReference type="ARBA" id="ARBA00022553"/>
    </source>
</evidence>
<dbReference type="Gene3D" id="1.20.58.900">
    <property type="match status" value="1"/>
</dbReference>
<comment type="subcellular location">
    <subcellularLocation>
        <location evidence="1">Late endosome</location>
    </subcellularLocation>
</comment>
<keyword evidence="2" id="KW-0597">Phosphoprotein</keyword>
<dbReference type="Pfam" id="PF13901">
    <property type="entry name" value="RH_dom"/>
    <property type="match status" value="1"/>
</dbReference>
<dbReference type="GO" id="GO:0006914">
    <property type="term" value="P:autophagy"/>
    <property type="evidence" value="ECO:0007669"/>
    <property type="project" value="UniProtKB-KW"/>
</dbReference>
<dbReference type="SUPFAM" id="SSF140741">
    <property type="entry name" value="RUN domain-like"/>
    <property type="match status" value="1"/>
</dbReference>
<evidence type="ECO:0000256" key="5">
    <source>
        <dbReference type="SAM" id="MobiDB-lite"/>
    </source>
</evidence>
<evidence type="ECO:0000259" key="6">
    <source>
        <dbReference type="PROSITE" id="PS50826"/>
    </source>
</evidence>
<dbReference type="InterPro" id="IPR052428">
    <property type="entry name" value="Autophagy_HostDef_Reg"/>
</dbReference>
<sequence>MSGDYTKIRVFATRNAYCQKLRSQSDSFYWNQHHELLMGLKSTVEGLLATPTSNVWSTYGGLSRICYHVEKILKFHLLDELENADFWPFIKQVKWLDPVLGPFIEGIQRMSPNPEGLSKGHIWLCQSLHQHITSSQLKTLLSNSENLLQFYYSDAFLCNPKYVQALLICLNAIEHNKVTLLADIDPALLTLRSKAPEHRICTSYPVLGNQFSTMERTKVEKSPPYASPKRARAMLSVSHEQAIPIPSNEGIKDKAKDTMRYVLDRSGTVSPSESPPQSFSFYDSINSDPLLNFEFAGASRKGDSNVQLNLSTKDVCDGPSKDSFDPAALTADKNKGLFKSVSLDERSCDQNTHPVESARKTEIPHQNVNNKLETQPGMSQVVPSTNPLSEYPGNSTNRKNPPHKISHKRCQSDVPFIRKELSEMQKESAFSKRPSVHSVTCDTRLLKKSATFNSQQSICCPDGNLVHPVPGQSLISFLTSQDFNTCANLDRENAHFSISEILISAIEQMKWKHVISPRRISDNEEGDSDEEIQHLKQRIRIRRHERMREKARERPAFSDGRTDNSSDSSDGIDDQEIELSFTDRSDNCSLLKHSGLSLSMASLYSDADLFQRHTEKSSFSSTMDSSNSPQVSAESVAISLLKKFSEKQLPKASDLQWMVSEKDAPQALLPLPNSYPVSPDDEYTDLRNRTRLRGNLEWAPPRFQIIFSIHTVTKRNVVIPKQNYRCAGCGTRVEPAYMKRFRYCEYLGKYFCQCCHTNAAAYIPARILQKWDFTKYYVSKYSSDLLTKIFHEPFFNIEDINPALYRRVKVLDNIKQYRQQLIHLATLLKICRHASISIYPAIENLSGHLFREVHTYSIADLLLVKNGELLAMLKKFVTNGINHVKECEHCHCFGFICELCNNDHDIIFPFQLNKVINCPHCKACYHISCFIPNKCPKCARIAVRRKVQQQRSADIEEEENG</sequence>
<keyword evidence="7" id="KW-1185">Reference proteome</keyword>
<proteinExistence type="predicted"/>
<dbReference type="AlphaFoldDB" id="A0A7E6FI77"/>
<dbReference type="Proteomes" id="UP000515154">
    <property type="component" value="Linkage group LG19"/>
</dbReference>
<evidence type="ECO:0000256" key="4">
    <source>
        <dbReference type="ARBA" id="ARBA00023006"/>
    </source>
</evidence>
<dbReference type="GO" id="GO:1901981">
    <property type="term" value="F:phosphatidylinositol phosphate binding"/>
    <property type="evidence" value="ECO:0007669"/>
    <property type="project" value="TreeGrafter"/>
</dbReference>
<keyword evidence="4" id="KW-0072">Autophagy</keyword>
<name>A0A7E6FI77_9MOLL</name>
<dbReference type="RefSeq" id="XP_036367293.1">
    <property type="nucleotide sequence ID" value="XM_036511400.1"/>
</dbReference>
<keyword evidence="3" id="KW-0967">Endosome</keyword>
<dbReference type="PANTHER" id="PTHR45971:SF1">
    <property type="entry name" value="RUBICON, ISOFORM A"/>
    <property type="match status" value="1"/>
</dbReference>
<dbReference type="CDD" id="cd17686">
    <property type="entry name" value="RUN_RUBCN"/>
    <property type="match status" value="1"/>
</dbReference>
<feature type="region of interest" description="Disordered" evidence="5">
    <location>
        <begin position="376"/>
        <end position="409"/>
    </location>
</feature>
<feature type="region of interest" description="Disordered" evidence="5">
    <location>
        <begin position="520"/>
        <end position="573"/>
    </location>
</feature>
<dbReference type="InterPro" id="IPR004012">
    <property type="entry name" value="Run_dom"/>
</dbReference>
<feature type="domain" description="RUN" evidence="6">
    <location>
        <begin position="56"/>
        <end position="183"/>
    </location>
</feature>
<feature type="compositionally biased region" description="Basic residues" evidence="5">
    <location>
        <begin position="400"/>
        <end position="409"/>
    </location>
</feature>
<feature type="compositionally biased region" description="Basic and acidic residues" evidence="5">
    <location>
        <begin position="546"/>
        <end position="564"/>
    </location>
</feature>
<dbReference type="InterPro" id="IPR048569">
    <property type="entry name" value="RUBC_PIKBD"/>
</dbReference>
<dbReference type="SMART" id="SM00593">
    <property type="entry name" value="RUN"/>
    <property type="match status" value="1"/>
</dbReference>
<dbReference type="SMART" id="SM01175">
    <property type="entry name" value="DUF4206"/>
    <property type="match status" value="1"/>
</dbReference>
<dbReference type="InterPro" id="IPR025258">
    <property type="entry name" value="RH_dom"/>
</dbReference>
<dbReference type="Pfam" id="PF21054">
    <property type="entry name" value="RUBC_PIKBD"/>
    <property type="match status" value="1"/>
</dbReference>
<evidence type="ECO:0000313" key="8">
    <source>
        <dbReference type="RefSeq" id="XP_036367293.1"/>
    </source>
</evidence>
<accession>A0A7E6FI77</accession>
<dbReference type="GO" id="GO:0005770">
    <property type="term" value="C:late endosome"/>
    <property type="evidence" value="ECO:0007669"/>
    <property type="project" value="UniProtKB-SubCell"/>
</dbReference>
<dbReference type="PANTHER" id="PTHR45971">
    <property type="entry name" value="PHOX (PX) DOMAIN-CONTAINING PROTEIN"/>
    <property type="match status" value="1"/>
</dbReference>
<evidence type="ECO:0000313" key="7">
    <source>
        <dbReference type="Proteomes" id="UP000515154"/>
    </source>
</evidence>
<gene>
    <name evidence="8" type="primary">LOC115222154</name>
</gene>
<evidence type="ECO:0000256" key="3">
    <source>
        <dbReference type="ARBA" id="ARBA00022753"/>
    </source>
</evidence>
<reference evidence="8" key="1">
    <citation type="submission" date="2025-08" db="UniProtKB">
        <authorList>
            <consortium name="RefSeq"/>
        </authorList>
    </citation>
    <scope>IDENTIFICATION</scope>
</reference>
<evidence type="ECO:0000256" key="1">
    <source>
        <dbReference type="ARBA" id="ARBA00004603"/>
    </source>
</evidence>
<dbReference type="PROSITE" id="PS50826">
    <property type="entry name" value="RUN"/>
    <property type="match status" value="1"/>
</dbReference>